<sequence>MVKPRYDLRLFDITEKGYELLAKLKFTTFLPDGTRTITCKGGTDLHKSISSMIEMGHLKVEVLRQFNFPGELQAARNNEKHKPAKKCCPHCGGKL</sequence>
<keyword evidence="2" id="KW-1185">Reference proteome</keyword>
<evidence type="ECO:0000313" key="1">
    <source>
        <dbReference type="EMBL" id="AUG85313.1"/>
    </source>
</evidence>
<organism evidence="1 2">
    <name type="scientific">Vibrio phage Thalassa</name>
    <dbReference type="NCBI Taxonomy" id="2570301"/>
    <lineage>
        <taxon>Viruses</taxon>
        <taxon>Duplodnaviria</taxon>
        <taxon>Heunggongvirae</taxon>
        <taxon>Uroviricota</taxon>
        <taxon>Caudoviricetes</taxon>
        <taxon>Demerecviridae</taxon>
        <taxon>Ermolyevavirinae</taxon>
        <taxon>Thalassavirus</taxon>
        <taxon>Thalassavirus thalassa</taxon>
    </lineage>
</organism>
<dbReference type="Proteomes" id="UP000240962">
    <property type="component" value="Segment"/>
</dbReference>
<name>A0A2H5BH56_9CAUD</name>
<protein>
    <submittedName>
        <fullName evidence="1">Uncharacterized protein</fullName>
    </submittedName>
</protein>
<reference evidence="2" key="1">
    <citation type="submission" date="2017-12" db="EMBL/GenBank/DDBJ databases">
        <authorList>
            <person name="Page C.L."/>
            <person name="McFadden E.F."/>
            <person name="Syed A.X."/>
            <person name="Lafty E.M."/>
            <person name="Hyatt D.A."/>
            <person name="Farronato D.M."/>
            <person name="Dong S.Z."/>
            <person name="Apostolopoulos E.L."/>
            <person name="Broussard G.W."/>
        </authorList>
    </citation>
    <scope>NUCLEOTIDE SEQUENCE [LARGE SCALE GENOMIC DNA]</scope>
</reference>
<evidence type="ECO:0000313" key="2">
    <source>
        <dbReference type="Proteomes" id="UP000240962"/>
    </source>
</evidence>
<proteinExistence type="predicted"/>
<accession>A0A2H5BH56</accession>
<gene>
    <name evidence="1" type="ORF">THALASSA_130</name>
</gene>
<dbReference type="EMBL" id="MG649967">
    <property type="protein sequence ID" value="AUG85313.1"/>
    <property type="molecule type" value="Genomic_DNA"/>
</dbReference>